<evidence type="ECO:0000256" key="1">
    <source>
        <dbReference type="ARBA" id="ARBA00008791"/>
    </source>
</evidence>
<name>A0A2L0UID2_9MICC</name>
<dbReference type="Proteomes" id="UP000239187">
    <property type="component" value="Chromosome"/>
</dbReference>
<evidence type="ECO:0000313" key="4">
    <source>
        <dbReference type="Proteomes" id="UP000239187"/>
    </source>
</evidence>
<dbReference type="PANTHER" id="PTHR46268:SF6">
    <property type="entry name" value="UNIVERSAL STRESS PROTEIN UP12"/>
    <property type="match status" value="1"/>
</dbReference>
<evidence type="ECO:0000313" key="3">
    <source>
        <dbReference type="EMBL" id="AUZ89000.1"/>
    </source>
</evidence>
<reference evidence="3 4" key="1">
    <citation type="submission" date="2017-11" db="EMBL/GenBank/DDBJ databases">
        <title>Draft genome of Arthrobacter agilis strain UMCV2, a plant growth-promoting rhizobacterium and biocontrol capacity of phytopathogenic fungi.</title>
        <authorList>
            <person name="Martinez-Camara R."/>
            <person name="Santoyo G."/>
            <person name="Moreno-Hagelsieb G."/>
            <person name="Valencia-Cantero E."/>
        </authorList>
    </citation>
    <scope>NUCLEOTIDE SEQUENCE [LARGE SCALE GENOMIC DNA]</scope>
    <source>
        <strain evidence="3 4">UMCV2</strain>
    </source>
</reference>
<dbReference type="CDD" id="cd00293">
    <property type="entry name" value="USP-like"/>
    <property type="match status" value="1"/>
</dbReference>
<comment type="similarity">
    <text evidence="1">Belongs to the universal stress protein A family.</text>
</comment>
<feature type="domain" description="UspA" evidence="2">
    <location>
        <begin position="8"/>
        <end position="145"/>
    </location>
</feature>
<proteinExistence type="inferred from homology"/>
<dbReference type="EMBL" id="CP024915">
    <property type="protein sequence ID" value="AUZ89000.1"/>
    <property type="molecule type" value="Genomic_DNA"/>
</dbReference>
<protein>
    <submittedName>
        <fullName evidence="3">Universal stress protein</fullName>
    </submittedName>
</protein>
<dbReference type="PRINTS" id="PR01438">
    <property type="entry name" value="UNVRSLSTRESS"/>
</dbReference>
<dbReference type="InterPro" id="IPR006015">
    <property type="entry name" value="Universal_stress_UspA"/>
</dbReference>
<dbReference type="Gene3D" id="3.40.50.620">
    <property type="entry name" value="HUPs"/>
    <property type="match status" value="2"/>
</dbReference>
<dbReference type="Pfam" id="PF00582">
    <property type="entry name" value="Usp"/>
    <property type="match status" value="2"/>
</dbReference>
<organism evidence="3 4">
    <name type="scientific">Arthrobacter agilis</name>
    <dbReference type="NCBI Taxonomy" id="37921"/>
    <lineage>
        <taxon>Bacteria</taxon>
        <taxon>Bacillati</taxon>
        <taxon>Actinomycetota</taxon>
        <taxon>Actinomycetes</taxon>
        <taxon>Micrococcales</taxon>
        <taxon>Micrococcaceae</taxon>
        <taxon>Arthrobacter</taxon>
    </lineage>
</organism>
<dbReference type="InterPro" id="IPR006016">
    <property type="entry name" value="UspA"/>
</dbReference>
<evidence type="ECO:0000259" key="2">
    <source>
        <dbReference type="Pfam" id="PF00582"/>
    </source>
</evidence>
<dbReference type="InterPro" id="IPR014729">
    <property type="entry name" value="Rossmann-like_a/b/a_fold"/>
</dbReference>
<sequence length="279" mass="29264">MSPADAVKPVIVGYDSSDGSRRAVLWAAHHAVATKLTLVVVHCWVWPFFTQDLGPVPAVKDSGLQSAAERTAAEGLDLAKQAEPGVEVSLRLIVGFPSEVLTRLSAEASLLVTGTRGLGGFAGLLVGSVSLHLAASASCPIAVIRDDRPAQGDVLVAVDGSPESDRAVVQAASLATTVHVPLRVLHVRPYARHARTRLPDPEHDPVIQQALNLLPEDADLKVIEDSFAEPSVPGVIIHHSHQAICVVLGAKGTNTLGARLGSSVHAVLHHARGNVLVVR</sequence>
<accession>A0A2L0UID2</accession>
<dbReference type="PANTHER" id="PTHR46268">
    <property type="entry name" value="STRESS RESPONSE PROTEIN NHAX"/>
    <property type="match status" value="1"/>
</dbReference>
<dbReference type="SUPFAM" id="SSF52402">
    <property type="entry name" value="Adenine nucleotide alpha hydrolases-like"/>
    <property type="match status" value="2"/>
</dbReference>
<gene>
    <name evidence="3" type="ORF">CVO76_16130</name>
</gene>
<feature type="domain" description="UspA" evidence="2">
    <location>
        <begin position="154"/>
        <end position="279"/>
    </location>
</feature>
<dbReference type="AlphaFoldDB" id="A0A2L0UID2"/>
<dbReference type="RefSeq" id="WP_208740126.1">
    <property type="nucleotide sequence ID" value="NZ_CP024915.1"/>
</dbReference>